<proteinExistence type="predicted"/>
<dbReference type="InterPro" id="IPR005020">
    <property type="entry name" value="LIN-8"/>
</dbReference>
<accession>A0AAE8ZXY5</accession>
<evidence type="ECO:0000313" key="2">
    <source>
        <dbReference type="EMBL" id="ULT85374.1"/>
    </source>
</evidence>
<feature type="compositionally biased region" description="Basic and acidic residues" evidence="1">
    <location>
        <begin position="348"/>
        <end position="359"/>
    </location>
</feature>
<gene>
    <name evidence="2" type="ORF">L3Y34_013893</name>
</gene>
<name>A0AAE8ZXY5_CAEBR</name>
<dbReference type="PANTHER" id="PTHR32020">
    <property type="entry name" value="LIN-8 DOMAIN CONTAINING-RELATED"/>
    <property type="match status" value="1"/>
</dbReference>
<feature type="region of interest" description="Disordered" evidence="1">
    <location>
        <begin position="307"/>
        <end position="364"/>
    </location>
</feature>
<evidence type="ECO:0000256" key="1">
    <source>
        <dbReference type="SAM" id="MobiDB-lite"/>
    </source>
</evidence>
<evidence type="ECO:0000313" key="3">
    <source>
        <dbReference type="Proteomes" id="UP000827892"/>
    </source>
</evidence>
<dbReference type="Pfam" id="PF03353">
    <property type="entry name" value="Lin-8"/>
    <property type="match status" value="1"/>
</dbReference>
<reference evidence="2 3" key="1">
    <citation type="submission" date="2022-05" db="EMBL/GenBank/DDBJ databases">
        <title>Chromosome-level reference genomes for two strains of Caenorhabditis briggsae: an improved platform for comparative genomics.</title>
        <authorList>
            <person name="Stevens L."/>
            <person name="Andersen E.C."/>
        </authorList>
    </citation>
    <scope>NUCLEOTIDE SEQUENCE [LARGE SCALE GENOMIC DNA]</scope>
    <source>
        <strain evidence="2">QX1410_ONT</strain>
        <tissue evidence="2">Whole-organism</tissue>
    </source>
</reference>
<organism evidence="2 3">
    <name type="scientific">Caenorhabditis briggsae</name>
    <dbReference type="NCBI Taxonomy" id="6238"/>
    <lineage>
        <taxon>Eukaryota</taxon>
        <taxon>Metazoa</taxon>
        <taxon>Ecdysozoa</taxon>
        <taxon>Nematoda</taxon>
        <taxon>Chromadorea</taxon>
        <taxon>Rhabditida</taxon>
        <taxon>Rhabditina</taxon>
        <taxon>Rhabditomorpha</taxon>
        <taxon>Rhabditoidea</taxon>
        <taxon>Rhabditidae</taxon>
        <taxon>Peloderinae</taxon>
        <taxon>Caenorhabditis</taxon>
    </lineage>
</organism>
<feature type="compositionally biased region" description="Low complexity" evidence="1">
    <location>
        <begin position="383"/>
        <end position="402"/>
    </location>
</feature>
<feature type="compositionally biased region" description="Low complexity" evidence="1">
    <location>
        <begin position="307"/>
        <end position="318"/>
    </location>
</feature>
<dbReference type="AlphaFoldDB" id="A0AAE8ZXY5"/>
<sequence>MLTATVKLEVPAWKQPPPPGAWIPELPEDTKGRNMDFKEYLATFRNSGKQTVDPSAFRDEKLGYVVLQEIEKVPEIWQNNKISRRNNSWATVGAATFNRTGSLVNMPTMAKIFHRGRTLLRDRIQRKIAAAKKAKQVIWDEDLERYLWTFPEHFALRFFREKLQKHITNCRTKDCFDASGEPIVFTIEDSEEEVEEDDAQEFEENHHPHNFRQNQIGDFDDMVIEENFEYDDQQQHVHQNQNQDFEDVIEERMIYEDDLLVENEVEVREEEIAADNRFNEPAKNVEKFSSPTKPKNLLYHNQLELMQQQAKQQYQPWHHQQEERHQPRRNPMDQDQIESMQQPAQHRHQQEHNLQDERHQARRIPQQWHQPEQNLQEERLHNQAQARQAPPEAQRPPTQRPQNVVFNPEVDIGFISHNLRRIGEEHPERQQLIINVMRAYLEVFNSNLPANTTPEDVYEYLTREYPNETENFNLFKMETSVVRIKGEPPELETGEENPDMNRALIKTLQDVIKIVNNKRPPTQRPQNVVFNPEVDIGFISHNLRRIGEEHPERQQLIINVMRAYLEVFNSNLPANTTPEDVYEYLTREYPNETENFNLFKMETSVVRIKGEPPELETGEENPDMNRALIKTLQDVIKIVNNKRPPTQRPQNVVFNPEVDIGFISHNLRRIGEEHPERQQLIINVMRAYLEVFNSNLPANTTPEDVYEYLTREYPNETGEQL</sequence>
<feature type="region of interest" description="Disordered" evidence="1">
    <location>
        <begin position="379"/>
        <end position="406"/>
    </location>
</feature>
<protein>
    <submittedName>
        <fullName evidence="2">Uncharacterized protein</fullName>
    </submittedName>
</protein>
<dbReference type="EMBL" id="CP090896">
    <property type="protein sequence ID" value="ULT85374.1"/>
    <property type="molecule type" value="Genomic_DNA"/>
</dbReference>
<dbReference type="PANTHER" id="PTHR32020:SF3">
    <property type="entry name" value="ARID DOMAIN-CONTAINING PROTEIN-RELATED"/>
    <property type="match status" value="1"/>
</dbReference>
<dbReference type="Proteomes" id="UP000827892">
    <property type="component" value="Chromosome X"/>
</dbReference>